<comment type="caution">
    <text evidence="1">The sequence shown here is derived from an EMBL/GenBank/DDBJ whole genome shotgun (WGS) entry which is preliminary data.</text>
</comment>
<protein>
    <submittedName>
        <fullName evidence="1">Diiron oxygenase</fullName>
    </submittedName>
</protein>
<dbReference type="EMBL" id="JBHTIL010000006">
    <property type="protein sequence ID" value="MFD0927578.1"/>
    <property type="molecule type" value="Genomic_DNA"/>
</dbReference>
<reference evidence="2" key="1">
    <citation type="journal article" date="2019" name="Int. J. Syst. Evol. Microbiol.">
        <title>The Global Catalogue of Microorganisms (GCM) 10K type strain sequencing project: providing services to taxonomists for standard genome sequencing and annotation.</title>
        <authorList>
            <consortium name="The Broad Institute Genomics Platform"/>
            <consortium name="The Broad Institute Genome Sequencing Center for Infectious Disease"/>
            <person name="Wu L."/>
            <person name="Ma J."/>
        </authorList>
    </citation>
    <scope>NUCLEOTIDE SEQUENCE [LARGE SCALE GENOMIC DNA]</scope>
    <source>
        <strain evidence="2">CCUG 50873</strain>
    </source>
</reference>
<dbReference type="Proteomes" id="UP001597068">
    <property type="component" value="Unassembled WGS sequence"/>
</dbReference>
<keyword evidence="2" id="KW-1185">Reference proteome</keyword>
<evidence type="ECO:0000313" key="1">
    <source>
        <dbReference type="EMBL" id="MFD0927578.1"/>
    </source>
</evidence>
<evidence type="ECO:0000313" key="2">
    <source>
        <dbReference type="Proteomes" id="UP001597068"/>
    </source>
</evidence>
<dbReference type="InterPro" id="IPR025859">
    <property type="entry name" value="AurF/CmlI"/>
</dbReference>
<sequence>MTETDPTSSGASRGDTGIDEVARRLMDSSILASRNALTEIDWSAPLDPTLHGCSPEWSALYGTDYWSELSDAERVAVTRHEMASVMTVGIWFEMMLQQLVIRDQHAVAPHSPEFRFAMTEIADECRHSLMFAAASQRVVGRSYHPSARVARMGRVFMNTARGEVAYAGILVAEEILDVLQRGSLGDPRVLPLMQTVNEVHVLEESRHMRFAREQVRASMADAGPVRRRISAVLVALGAEMIVINLVRPQAFADAGLDRRRAVGEMISNEHRHAMLRTSCVHLMQFLDEVGLLTPSAARIYRRCHLL</sequence>
<dbReference type="SUPFAM" id="SSF47240">
    <property type="entry name" value="Ferritin-like"/>
    <property type="match status" value="1"/>
</dbReference>
<dbReference type="InterPro" id="IPR012348">
    <property type="entry name" value="RNR-like"/>
</dbReference>
<dbReference type="RefSeq" id="WP_253648533.1">
    <property type="nucleotide sequence ID" value="NZ_BAAAMO010000001.1"/>
</dbReference>
<dbReference type="Gene3D" id="1.10.620.20">
    <property type="entry name" value="Ribonucleotide Reductase, subunit A"/>
    <property type="match status" value="1"/>
</dbReference>
<proteinExistence type="predicted"/>
<name>A0ABW3GBX4_9NOCA</name>
<organism evidence="1 2">
    <name type="scientific">Williamsia deligens</name>
    <dbReference type="NCBI Taxonomy" id="321325"/>
    <lineage>
        <taxon>Bacteria</taxon>
        <taxon>Bacillati</taxon>
        <taxon>Actinomycetota</taxon>
        <taxon>Actinomycetes</taxon>
        <taxon>Mycobacteriales</taxon>
        <taxon>Nocardiaceae</taxon>
        <taxon>Williamsia</taxon>
    </lineage>
</organism>
<dbReference type="Pfam" id="PF11583">
    <property type="entry name" value="AurF"/>
    <property type="match status" value="1"/>
</dbReference>
<gene>
    <name evidence="1" type="ORF">ACFQ04_17695</name>
</gene>
<accession>A0ABW3GBX4</accession>
<dbReference type="InterPro" id="IPR009078">
    <property type="entry name" value="Ferritin-like_SF"/>
</dbReference>